<dbReference type="PANTHER" id="PTHR30290">
    <property type="entry name" value="PERIPLASMIC BINDING COMPONENT OF ABC TRANSPORTER"/>
    <property type="match status" value="1"/>
</dbReference>
<dbReference type="SUPFAM" id="SSF53850">
    <property type="entry name" value="Periplasmic binding protein-like II"/>
    <property type="match status" value="1"/>
</dbReference>
<dbReference type="GO" id="GO:0043190">
    <property type="term" value="C:ATP-binding cassette (ABC) transporter complex"/>
    <property type="evidence" value="ECO:0007669"/>
    <property type="project" value="InterPro"/>
</dbReference>
<dbReference type="InterPro" id="IPR000914">
    <property type="entry name" value="SBP_5_dom"/>
</dbReference>
<evidence type="ECO:0000313" key="6">
    <source>
        <dbReference type="EMBL" id="KAA2212873.1"/>
    </source>
</evidence>
<dbReference type="OrthoDB" id="7233744at2"/>
<dbReference type="Gene3D" id="3.40.190.10">
    <property type="entry name" value="Periplasmic binding protein-like II"/>
    <property type="match status" value="1"/>
</dbReference>
<comment type="similarity">
    <text evidence="2">Belongs to the bacterial solute-binding protein 5 family.</text>
</comment>
<dbReference type="AlphaFoldDB" id="A0A5B2TFJ0"/>
<proteinExistence type="inferred from homology"/>
<dbReference type="InterPro" id="IPR006311">
    <property type="entry name" value="TAT_signal"/>
</dbReference>
<evidence type="ECO:0000256" key="1">
    <source>
        <dbReference type="ARBA" id="ARBA00004418"/>
    </source>
</evidence>
<comment type="caution">
    <text evidence="6">The sequence shown here is derived from an EMBL/GenBank/DDBJ whole genome shotgun (WGS) entry which is preliminary data.</text>
</comment>
<evidence type="ECO:0000256" key="2">
    <source>
        <dbReference type="ARBA" id="ARBA00005695"/>
    </source>
</evidence>
<dbReference type="GO" id="GO:1904680">
    <property type="term" value="F:peptide transmembrane transporter activity"/>
    <property type="evidence" value="ECO:0007669"/>
    <property type="project" value="TreeGrafter"/>
</dbReference>
<organism evidence="6 7">
    <name type="scientific">Teichococcus oryzae</name>
    <dbReference type="NCBI Taxonomy" id="1608942"/>
    <lineage>
        <taxon>Bacteria</taxon>
        <taxon>Pseudomonadati</taxon>
        <taxon>Pseudomonadota</taxon>
        <taxon>Alphaproteobacteria</taxon>
        <taxon>Acetobacterales</taxon>
        <taxon>Roseomonadaceae</taxon>
        <taxon>Roseomonas</taxon>
    </lineage>
</organism>
<dbReference type="GO" id="GO:0015833">
    <property type="term" value="P:peptide transport"/>
    <property type="evidence" value="ECO:0007669"/>
    <property type="project" value="TreeGrafter"/>
</dbReference>
<reference evidence="6 7" key="1">
    <citation type="journal article" date="2015" name="Int. J. Syst. Evol. Microbiol.">
        <title>Roseomonas oryzae sp. nov., isolated from paddy rhizosphere soil.</title>
        <authorList>
            <person name="Ramaprasad E.V."/>
            <person name="Sasikala Ch."/>
            <person name="Ramana Ch.V."/>
        </authorList>
    </citation>
    <scope>NUCLEOTIDE SEQUENCE [LARGE SCALE GENOMIC DNA]</scope>
    <source>
        <strain evidence="6 7">KCTC 42542</strain>
    </source>
</reference>
<dbReference type="PIRSF" id="PIRSF002741">
    <property type="entry name" value="MppA"/>
    <property type="match status" value="1"/>
</dbReference>
<dbReference type="Gene3D" id="3.90.76.10">
    <property type="entry name" value="Dipeptide-binding Protein, Domain 1"/>
    <property type="match status" value="1"/>
</dbReference>
<dbReference type="PROSITE" id="PS51318">
    <property type="entry name" value="TAT"/>
    <property type="match status" value="1"/>
</dbReference>
<accession>A0A5B2TFJ0</accession>
<feature type="signal peptide" evidence="4">
    <location>
        <begin position="1"/>
        <end position="26"/>
    </location>
</feature>
<dbReference type="GO" id="GO:0030288">
    <property type="term" value="C:outer membrane-bounded periplasmic space"/>
    <property type="evidence" value="ECO:0007669"/>
    <property type="project" value="UniProtKB-ARBA"/>
</dbReference>
<feature type="chain" id="PRO_5023080730" evidence="4">
    <location>
        <begin position="27"/>
        <end position="529"/>
    </location>
</feature>
<dbReference type="PANTHER" id="PTHR30290:SF38">
    <property type="entry name" value="D,D-DIPEPTIDE-BINDING PERIPLASMIC PROTEIN DDPA-RELATED"/>
    <property type="match status" value="1"/>
</dbReference>
<dbReference type="InterPro" id="IPR030678">
    <property type="entry name" value="Peptide/Ni-bd"/>
</dbReference>
<dbReference type="Gene3D" id="3.10.105.10">
    <property type="entry name" value="Dipeptide-binding Protein, Domain 3"/>
    <property type="match status" value="1"/>
</dbReference>
<keyword evidence="3 4" id="KW-0732">Signal</keyword>
<keyword evidence="7" id="KW-1185">Reference proteome</keyword>
<dbReference type="Pfam" id="PF00496">
    <property type="entry name" value="SBP_bac_5"/>
    <property type="match status" value="1"/>
</dbReference>
<evidence type="ECO:0000256" key="4">
    <source>
        <dbReference type="SAM" id="SignalP"/>
    </source>
</evidence>
<protein>
    <submittedName>
        <fullName evidence="6">ABC transporter substrate-binding protein</fullName>
    </submittedName>
</protein>
<evidence type="ECO:0000313" key="7">
    <source>
        <dbReference type="Proteomes" id="UP000322110"/>
    </source>
</evidence>
<name>A0A5B2TFJ0_9PROT</name>
<dbReference type="CDD" id="cd08502">
    <property type="entry name" value="PBP2_NikA_DppA_OppA_like_16"/>
    <property type="match status" value="1"/>
</dbReference>
<dbReference type="Proteomes" id="UP000322110">
    <property type="component" value="Unassembled WGS sequence"/>
</dbReference>
<dbReference type="EMBL" id="VUKA01000005">
    <property type="protein sequence ID" value="KAA2212873.1"/>
    <property type="molecule type" value="Genomic_DNA"/>
</dbReference>
<sequence>MHRRRFIATSAGLVAAAAAPPMRARAADARVMRFVPQANLTSLDPIWTTAAVTSNHGYYVFDTLYGLDNDLRVQPQMAEGHTVSDDGLVWQIRLREGLRWHDGEKVLARDCAASLARWSKRDTFGQSLAARVEEWGAADDRTIRIRLNKPFPLMLAALAKTSSHTPFMMPERLAATDPFKQVTEMVGSGPYRFLADEYVSGSRAAYAKFAAYVPRQEAAERTAGGKVAHFDRIEWHIIPDAATAAGALQTGEVDWWDQIHPDLAPVLQRNRDVKIAVNDPAGYIGTLRFNCLHAPFNKAAIRHAILHAASQEDYMRAVTANEEELFRTCYSVWPCGTPYANETGAEPLKGKRDLERARKMLNDAGYNGERVVIINPSDMPSMSPFGLVTADLLKRLGMNVELVETDWGSVVQRRGSRAPVDQGGWSIFHTWWPSLTVYTPAVNPTLRGQGERGWFGWYENARVEALAAEWLDAPDDASRAAIAEKIQVESFKEAPIVPLGQFFMRTAYRANLTGFLQGAAPYPWNVRRA</sequence>
<dbReference type="InterPro" id="IPR039424">
    <property type="entry name" value="SBP_5"/>
</dbReference>
<gene>
    <name evidence="6" type="ORF">F0Q34_12130</name>
</gene>
<evidence type="ECO:0000259" key="5">
    <source>
        <dbReference type="Pfam" id="PF00496"/>
    </source>
</evidence>
<evidence type="ECO:0000256" key="3">
    <source>
        <dbReference type="ARBA" id="ARBA00022729"/>
    </source>
</evidence>
<feature type="domain" description="Solute-binding protein family 5" evidence="5">
    <location>
        <begin position="73"/>
        <end position="434"/>
    </location>
</feature>
<comment type="subcellular location">
    <subcellularLocation>
        <location evidence="1">Periplasm</location>
    </subcellularLocation>
</comment>
<dbReference type="RefSeq" id="WP_149812489.1">
    <property type="nucleotide sequence ID" value="NZ_VUKA01000005.1"/>
</dbReference>